<accession>A0A1G9MBM9</accession>
<dbReference type="EMBL" id="LT629700">
    <property type="protein sequence ID" value="SDL71658.1"/>
    <property type="molecule type" value="Genomic_DNA"/>
</dbReference>
<dbReference type="InterPro" id="IPR002711">
    <property type="entry name" value="HNH"/>
</dbReference>
<dbReference type="CDD" id="cd00085">
    <property type="entry name" value="HNHc"/>
    <property type="match status" value="1"/>
</dbReference>
<organism evidence="2 3">
    <name type="scientific">Corynebacterium mycetoides</name>
    <dbReference type="NCBI Taxonomy" id="38302"/>
    <lineage>
        <taxon>Bacteria</taxon>
        <taxon>Bacillati</taxon>
        <taxon>Actinomycetota</taxon>
        <taxon>Actinomycetes</taxon>
        <taxon>Mycobacteriales</taxon>
        <taxon>Corynebacteriaceae</taxon>
        <taxon>Corynebacterium</taxon>
    </lineage>
</organism>
<evidence type="ECO:0000259" key="1">
    <source>
        <dbReference type="SMART" id="SM00507"/>
    </source>
</evidence>
<dbReference type="Pfam" id="PF01844">
    <property type="entry name" value="HNH"/>
    <property type="match status" value="1"/>
</dbReference>
<name>A0A1G9MBM9_9CORY</name>
<dbReference type="STRING" id="38302.SAMN04488535_0534"/>
<feature type="domain" description="HNH nuclease" evidence="1">
    <location>
        <begin position="298"/>
        <end position="350"/>
    </location>
</feature>
<evidence type="ECO:0000313" key="2">
    <source>
        <dbReference type="EMBL" id="SDL71658.1"/>
    </source>
</evidence>
<gene>
    <name evidence="2" type="ORF">SAMN04488535_0534</name>
</gene>
<dbReference type="SMART" id="SM00507">
    <property type="entry name" value="HNHc"/>
    <property type="match status" value="1"/>
</dbReference>
<dbReference type="GO" id="GO:0003676">
    <property type="term" value="F:nucleic acid binding"/>
    <property type="evidence" value="ECO:0007669"/>
    <property type="project" value="InterPro"/>
</dbReference>
<proteinExistence type="predicted"/>
<sequence>MHADIARFIEEGFGTFTRKKAEVLMAIALFDSLNLAARFGSSSTAMWMIRSLSLPNSSAHEYVKVARTLDTFSRLADAFLEGRLNYSKVRLLLPHLTAATEEELVELAVGMTYHELELALLKFRSGDGPRGRKSYVRLKARDDGRIGLWADFNAAEGARVMAALKVGELAWHDVDWDELEGGDGALDEAKVDSEIDRRTRSSSGCSGFGLPLGEALLSAFMGIVNIALTQPRNPLRSPGAHVNIVMTTDGRAYLPNNPGAPSAAVENFLSNASYRVNRVDSEGLLLNTGRSFRLANESQVNALMLMWRGTCAMPGCTHTRFMEMHHIHEWADGGPTDLENLLPLCSACHSMVSDGFVKILKDSGDIHFVFPDGSRFVSRDRGLPVRNDNALTLHEFNEAEWA</sequence>
<protein>
    <recommendedName>
        <fullName evidence="1">HNH nuclease domain-containing protein</fullName>
    </recommendedName>
</protein>
<dbReference type="InterPro" id="IPR003615">
    <property type="entry name" value="HNH_nuc"/>
</dbReference>
<dbReference type="GO" id="GO:0004519">
    <property type="term" value="F:endonuclease activity"/>
    <property type="evidence" value="ECO:0007669"/>
    <property type="project" value="InterPro"/>
</dbReference>
<keyword evidence="3" id="KW-1185">Reference proteome</keyword>
<dbReference type="Gene3D" id="1.10.30.50">
    <property type="match status" value="1"/>
</dbReference>
<reference evidence="3" key="1">
    <citation type="submission" date="2016-10" db="EMBL/GenBank/DDBJ databases">
        <authorList>
            <person name="Varghese N."/>
            <person name="Submissions S."/>
        </authorList>
    </citation>
    <scope>NUCLEOTIDE SEQUENCE [LARGE SCALE GENOMIC DNA]</scope>
    <source>
        <strain evidence="3">DSM 20632</strain>
    </source>
</reference>
<dbReference type="Proteomes" id="UP000199350">
    <property type="component" value="Chromosome I"/>
</dbReference>
<evidence type="ECO:0000313" key="3">
    <source>
        <dbReference type="Proteomes" id="UP000199350"/>
    </source>
</evidence>
<dbReference type="AlphaFoldDB" id="A0A1G9MBM9"/>
<dbReference type="GO" id="GO:0008270">
    <property type="term" value="F:zinc ion binding"/>
    <property type="evidence" value="ECO:0007669"/>
    <property type="project" value="InterPro"/>
</dbReference>